<evidence type="ECO:0000259" key="10">
    <source>
        <dbReference type="Pfam" id="PF00534"/>
    </source>
</evidence>
<gene>
    <name evidence="12" type="ORF">J2X05_004264</name>
</gene>
<evidence type="ECO:0000313" key="13">
    <source>
        <dbReference type="Proteomes" id="UP001253595"/>
    </source>
</evidence>
<dbReference type="EC" id="2.4.99.12" evidence="3 9"/>
<keyword evidence="9" id="KW-0448">Lipopolysaccharide biosynthesis</keyword>
<evidence type="ECO:0000313" key="12">
    <source>
        <dbReference type="EMBL" id="MDR7092223.1"/>
    </source>
</evidence>
<reference evidence="12 13" key="1">
    <citation type="submission" date="2023-07" db="EMBL/GenBank/DDBJ databases">
        <title>Sorghum-associated microbial communities from plants grown in Nebraska, USA.</title>
        <authorList>
            <person name="Schachtman D."/>
        </authorList>
    </citation>
    <scope>NUCLEOTIDE SEQUENCE [LARGE SCALE GENOMIC DNA]</scope>
    <source>
        <strain evidence="12 13">BE190</strain>
    </source>
</reference>
<evidence type="ECO:0000256" key="6">
    <source>
        <dbReference type="ARBA" id="ARBA00022679"/>
    </source>
</evidence>
<evidence type="ECO:0000256" key="7">
    <source>
        <dbReference type="ARBA" id="ARBA00031445"/>
    </source>
</evidence>
<dbReference type="RefSeq" id="WP_310076320.1">
    <property type="nucleotide sequence ID" value="NZ_JAVDVX010000014.1"/>
</dbReference>
<dbReference type="Gene3D" id="3.40.50.11720">
    <property type="entry name" value="3-Deoxy-D-manno-octulosonic-acid transferase, N-terminal domain"/>
    <property type="match status" value="1"/>
</dbReference>
<feature type="domain" description="Glycosyl transferase family 1" evidence="10">
    <location>
        <begin position="313"/>
        <end position="402"/>
    </location>
</feature>
<comment type="pathway">
    <text evidence="2 9">Bacterial outer membrane biogenesis; LPS core biosynthesis.</text>
</comment>
<name>A0ABU1V428_9GAMM</name>
<evidence type="ECO:0000256" key="3">
    <source>
        <dbReference type="ARBA" id="ARBA00012621"/>
    </source>
</evidence>
<proteinExistence type="inferred from homology"/>
<dbReference type="EMBL" id="JAVDVX010000014">
    <property type="protein sequence ID" value="MDR7092223.1"/>
    <property type="molecule type" value="Genomic_DNA"/>
</dbReference>
<evidence type="ECO:0000256" key="4">
    <source>
        <dbReference type="ARBA" id="ARBA00019077"/>
    </source>
</evidence>
<evidence type="ECO:0000256" key="8">
    <source>
        <dbReference type="ARBA" id="ARBA00049183"/>
    </source>
</evidence>
<organism evidence="12 13">
    <name type="scientific">Cellvibrio fibrivorans</name>
    <dbReference type="NCBI Taxonomy" id="126350"/>
    <lineage>
        <taxon>Bacteria</taxon>
        <taxon>Pseudomonadati</taxon>
        <taxon>Pseudomonadota</taxon>
        <taxon>Gammaproteobacteria</taxon>
        <taxon>Cellvibrionales</taxon>
        <taxon>Cellvibrionaceae</taxon>
        <taxon>Cellvibrio</taxon>
    </lineage>
</organism>
<dbReference type="Proteomes" id="UP001253595">
    <property type="component" value="Unassembled WGS sequence"/>
</dbReference>
<dbReference type="SUPFAM" id="SSF53756">
    <property type="entry name" value="UDP-Glycosyltransferase/glycogen phosphorylase"/>
    <property type="match status" value="1"/>
</dbReference>
<keyword evidence="13" id="KW-1185">Reference proteome</keyword>
<accession>A0ABU1V428</accession>
<comment type="caution">
    <text evidence="12">The sequence shown here is derived from an EMBL/GenBank/DDBJ whole genome shotgun (WGS) entry which is preliminary data.</text>
</comment>
<dbReference type="InterPro" id="IPR001296">
    <property type="entry name" value="Glyco_trans_1"/>
</dbReference>
<evidence type="ECO:0000256" key="1">
    <source>
        <dbReference type="ARBA" id="ARBA00004196"/>
    </source>
</evidence>
<dbReference type="PANTHER" id="PTHR42755">
    <property type="entry name" value="3-DEOXY-MANNO-OCTULOSONATE CYTIDYLYLTRANSFERASE"/>
    <property type="match status" value="1"/>
</dbReference>
<comment type="function">
    <text evidence="9">Involved in lipopolysaccharide (LPS) biosynthesis. Catalyzes the transfer of 3-deoxy-D-manno-octulosonate (Kdo) residue(s) from CMP-Kdo to lipid IV(A), the tetraacyldisaccharide-1,4'-bisphosphate precursor of lipid A.</text>
</comment>
<evidence type="ECO:0000256" key="5">
    <source>
        <dbReference type="ARBA" id="ARBA00022519"/>
    </source>
</evidence>
<dbReference type="InterPro" id="IPR007507">
    <property type="entry name" value="Glycos_transf_N"/>
</dbReference>
<dbReference type="PANTHER" id="PTHR42755:SF1">
    <property type="entry name" value="3-DEOXY-D-MANNO-OCTULOSONIC ACID TRANSFERASE, MITOCHONDRIAL-RELATED"/>
    <property type="match status" value="1"/>
</dbReference>
<dbReference type="Pfam" id="PF04413">
    <property type="entry name" value="Glycos_transf_N"/>
    <property type="match status" value="1"/>
</dbReference>
<dbReference type="Gene3D" id="3.40.50.2000">
    <property type="entry name" value="Glycogen Phosphorylase B"/>
    <property type="match status" value="1"/>
</dbReference>
<comment type="similarity">
    <text evidence="9">Belongs to the glycosyltransferase group 1 family.</text>
</comment>
<dbReference type="InterPro" id="IPR039901">
    <property type="entry name" value="Kdotransferase"/>
</dbReference>
<comment type="catalytic activity">
    <reaction evidence="8 9">
        <text>lipid IVA (E. coli) + CMP-3-deoxy-beta-D-manno-octulosonate = alpha-Kdo-(2-&gt;6)-lipid IVA (E. coli) + CMP + H(+)</text>
        <dbReference type="Rhea" id="RHEA:28066"/>
        <dbReference type="ChEBI" id="CHEBI:15378"/>
        <dbReference type="ChEBI" id="CHEBI:58603"/>
        <dbReference type="ChEBI" id="CHEBI:60364"/>
        <dbReference type="ChEBI" id="CHEBI:60377"/>
        <dbReference type="ChEBI" id="CHEBI:85987"/>
        <dbReference type="EC" id="2.4.99.12"/>
    </reaction>
</comment>
<keyword evidence="5" id="KW-0472">Membrane</keyword>
<dbReference type="NCBIfam" id="NF004388">
    <property type="entry name" value="PRK05749.1-4"/>
    <property type="match status" value="1"/>
</dbReference>
<keyword evidence="5" id="KW-0997">Cell inner membrane</keyword>
<evidence type="ECO:0000259" key="11">
    <source>
        <dbReference type="Pfam" id="PF04413"/>
    </source>
</evidence>
<protein>
    <recommendedName>
        <fullName evidence="4 9">3-deoxy-D-manno-octulosonic acid transferase</fullName>
        <shortName evidence="9">Kdo transferase</shortName>
        <ecNumber evidence="3 9">2.4.99.12</ecNumber>
    </recommendedName>
    <alternativeName>
        <fullName evidence="7 9">Lipid IV(A) 3-deoxy-D-manno-octulosonic acid transferase</fullName>
    </alternativeName>
</protein>
<comment type="subcellular location">
    <subcellularLocation>
        <location evidence="1">Cell envelope</location>
    </subcellularLocation>
    <subcellularLocation>
        <location evidence="9">Cell membrane</location>
    </subcellularLocation>
</comment>
<dbReference type="GO" id="GO:0043842">
    <property type="term" value="F:Kdo transferase activity"/>
    <property type="evidence" value="ECO:0007669"/>
    <property type="project" value="UniProtKB-EC"/>
</dbReference>
<sequence length="427" mass="46811">MRVLYTSIFYLLLPFILLRLLWRSIAAPAYAKRWAERFGFFSALTTHKKVVWLHTVSVGEFLAALPLIRRLQADESVQLVITTTTPTGSERVRATLGDSVVHVYAPYDLPDALARFFKRVKPSLYLVMETELWPNTLAACAKRNIPAVLVNGRLSEKSARGYTRFGALTKPMLQHLSCAAIQNSVDAARFVALGLSGDKVIVTGNIKFDLSLSDDLRAQAATLKSQLSNDGKHLVLIAASTHQGEDEIILDAFAQVRASSFAWARGAVLVLVPRHPERFERVGQLCASRGYSVVRRSEHSWNGASDILLCNTMGELMLMFGASDIAFVGGSLVPNGGHNFIEPAAWGLPLISGEHLFNFAEVARLLTDAGALIKVNSAQTLAEAFVRLLENDSLRVEVGNAALRVALENRGALDKTLLVIADYLRKS</sequence>
<evidence type="ECO:0000256" key="2">
    <source>
        <dbReference type="ARBA" id="ARBA00004713"/>
    </source>
</evidence>
<dbReference type="Pfam" id="PF00534">
    <property type="entry name" value="Glycos_transf_1"/>
    <property type="match status" value="1"/>
</dbReference>
<dbReference type="InterPro" id="IPR038107">
    <property type="entry name" value="Glycos_transf_N_sf"/>
</dbReference>
<keyword evidence="12" id="KW-0328">Glycosyltransferase</keyword>
<keyword evidence="6 9" id="KW-0808">Transferase</keyword>
<feature type="domain" description="3-deoxy-D-manno-octulosonic-acid transferase N-terminal" evidence="11">
    <location>
        <begin position="32"/>
        <end position="209"/>
    </location>
</feature>
<evidence type="ECO:0000256" key="9">
    <source>
        <dbReference type="RuleBase" id="RU365103"/>
    </source>
</evidence>
<keyword evidence="9" id="KW-1003">Cell membrane</keyword>